<dbReference type="Proteomes" id="UP000248917">
    <property type="component" value="Unassembled WGS sequence"/>
</dbReference>
<dbReference type="RefSeq" id="WP_111395138.1">
    <property type="nucleotide sequence ID" value="NZ_JBJINY010000043.1"/>
</dbReference>
<evidence type="ECO:0000313" key="2">
    <source>
        <dbReference type="Proteomes" id="UP000248917"/>
    </source>
</evidence>
<sequence length="114" mass="12968">MWNKQLQSGKKFIAFGILLLGLTYSPFSKAENLYSKSIPSSESELLEGIEVKIEKIKPQPSIILVDKNLDVIAEFYGDQDFLKSQFVEAFDNSSLLATYKTQRIYLITPEKSIK</sequence>
<organism evidence="1 2">
    <name type="scientific">Algoriphagus aquaeductus</name>
    <dbReference type="NCBI Taxonomy" id="475299"/>
    <lineage>
        <taxon>Bacteria</taxon>
        <taxon>Pseudomonadati</taxon>
        <taxon>Bacteroidota</taxon>
        <taxon>Cytophagia</taxon>
        <taxon>Cytophagales</taxon>
        <taxon>Cyclobacteriaceae</taxon>
        <taxon>Algoriphagus</taxon>
    </lineage>
</organism>
<gene>
    <name evidence="1" type="ORF">CLV31_13014</name>
</gene>
<comment type="caution">
    <text evidence="1">The sequence shown here is derived from an EMBL/GenBank/DDBJ whole genome shotgun (WGS) entry which is preliminary data.</text>
</comment>
<protein>
    <submittedName>
        <fullName evidence="1">Uncharacterized protein</fullName>
    </submittedName>
</protein>
<dbReference type="OrthoDB" id="828021at2"/>
<evidence type="ECO:0000313" key="1">
    <source>
        <dbReference type="EMBL" id="PZV75758.1"/>
    </source>
</evidence>
<reference evidence="1 2" key="1">
    <citation type="submission" date="2018-06" db="EMBL/GenBank/DDBJ databases">
        <title>Genomic Encyclopedia of Archaeal and Bacterial Type Strains, Phase II (KMG-II): from individual species to whole genera.</title>
        <authorList>
            <person name="Goeker M."/>
        </authorList>
    </citation>
    <scope>NUCLEOTIDE SEQUENCE [LARGE SCALE GENOMIC DNA]</scope>
    <source>
        <strain evidence="1 2">T4</strain>
    </source>
</reference>
<name>A0A326RMA1_9BACT</name>
<accession>A0A326RMA1</accession>
<keyword evidence="2" id="KW-1185">Reference proteome</keyword>
<proteinExistence type="predicted"/>
<dbReference type="AlphaFoldDB" id="A0A326RMA1"/>
<dbReference type="EMBL" id="QKTX01000030">
    <property type="protein sequence ID" value="PZV75758.1"/>
    <property type="molecule type" value="Genomic_DNA"/>
</dbReference>